<sequence>MPMTQIATLMAIPIAGVCLIISIRAFYSYSLSRSDMLFVLGLAMASISLGTFVGVIGETHLGGNTFSTDWARTYGACCGGLFIFLSSLVKSQAQMQQLKRAQIIALALLLVVILLTPLYPSIKSPQLSLILNGLRMLIYACAFIRYAMLYTSKATRFSFMMSIAFLVLVIGYGLNIPGMFQTSLIFITVIAATVRIIAYLGLLLAYSIG</sequence>
<gene>
    <name evidence="2" type="ORF">KDK_56890</name>
</gene>
<dbReference type="AlphaFoldDB" id="A0A402AS17"/>
<keyword evidence="1" id="KW-0472">Membrane</keyword>
<evidence type="ECO:0000256" key="1">
    <source>
        <dbReference type="SAM" id="Phobius"/>
    </source>
</evidence>
<organism evidence="2 3">
    <name type="scientific">Dictyobacter kobayashii</name>
    <dbReference type="NCBI Taxonomy" id="2014872"/>
    <lineage>
        <taxon>Bacteria</taxon>
        <taxon>Bacillati</taxon>
        <taxon>Chloroflexota</taxon>
        <taxon>Ktedonobacteria</taxon>
        <taxon>Ktedonobacterales</taxon>
        <taxon>Dictyobacteraceae</taxon>
        <taxon>Dictyobacter</taxon>
    </lineage>
</organism>
<keyword evidence="1" id="KW-1133">Transmembrane helix</keyword>
<reference evidence="3" key="1">
    <citation type="submission" date="2018-12" db="EMBL/GenBank/DDBJ databases">
        <title>Tengunoibacter tsumagoiensis gen. nov., sp. nov., Dictyobacter kobayashii sp. nov., D. alpinus sp. nov., and D. joshuensis sp. nov. and description of Dictyobacteraceae fam. nov. within the order Ktedonobacterales isolated from Tengu-no-mugimeshi.</title>
        <authorList>
            <person name="Wang C.M."/>
            <person name="Zheng Y."/>
            <person name="Sakai Y."/>
            <person name="Toyoda A."/>
            <person name="Minakuchi Y."/>
            <person name="Abe K."/>
            <person name="Yokota A."/>
            <person name="Yabe S."/>
        </authorList>
    </citation>
    <scope>NUCLEOTIDE SEQUENCE [LARGE SCALE GENOMIC DNA]</scope>
    <source>
        <strain evidence="3">Uno11</strain>
    </source>
</reference>
<dbReference type="OrthoDB" id="9838244at2"/>
<comment type="caution">
    <text evidence="2">The sequence shown here is derived from an EMBL/GenBank/DDBJ whole genome shotgun (WGS) entry which is preliminary data.</text>
</comment>
<protein>
    <submittedName>
        <fullName evidence="2">Uncharacterized protein</fullName>
    </submittedName>
</protein>
<proteinExistence type="predicted"/>
<evidence type="ECO:0000313" key="2">
    <source>
        <dbReference type="EMBL" id="GCE21889.1"/>
    </source>
</evidence>
<feature type="transmembrane region" description="Helical" evidence="1">
    <location>
        <begin position="184"/>
        <end position="206"/>
    </location>
</feature>
<keyword evidence="1" id="KW-0812">Transmembrane</keyword>
<feature type="transmembrane region" description="Helical" evidence="1">
    <location>
        <begin position="126"/>
        <end position="147"/>
    </location>
</feature>
<evidence type="ECO:0000313" key="3">
    <source>
        <dbReference type="Proteomes" id="UP000287188"/>
    </source>
</evidence>
<feature type="transmembrane region" description="Helical" evidence="1">
    <location>
        <begin position="71"/>
        <end position="89"/>
    </location>
</feature>
<accession>A0A402AS17</accession>
<feature type="transmembrane region" description="Helical" evidence="1">
    <location>
        <begin position="159"/>
        <end position="178"/>
    </location>
</feature>
<dbReference type="Proteomes" id="UP000287188">
    <property type="component" value="Unassembled WGS sequence"/>
</dbReference>
<feature type="transmembrane region" description="Helical" evidence="1">
    <location>
        <begin position="101"/>
        <end position="120"/>
    </location>
</feature>
<feature type="transmembrane region" description="Helical" evidence="1">
    <location>
        <begin position="36"/>
        <end position="56"/>
    </location>
</feature>
<feature type="transmembrane region" description="Helical" evidence="1">
    <location>
        <begin position="6"/>
        <end position="27"/>
    </location>
</feature>
<dbReference type="EMBL" id="BIFS01000001">
    <property type="protein sequence ID" value="GCE21889.1"/>
    <property type="molecule type" value="Genomic_DNA"/>
</dbReference>
<name>A0A402AS17_9CHLR</name>
<keyword evidence="3" id="KW-1185">Reference proteome</keyword>
<dbReference type="RefSeq" id="WP_126553854.1">
    <property type="nucleotide sequence ID" value="NZ_BIFS01000001.1"/>
</dbReference>